<dbReference type="EMBL" id="JYDP01000108">
    <property type="protein sequence ID" value="KRZ07039.1"/>
    <property type="molecule type" value="Genomic_DNA"/>
</dbReference>
<dbReference type="Proteomes" id="UP000055024">
    <property type="component" value="Unassembled WGS sequence"/>
</dbReference>
<name>A0A0V1H9V8_9BILA</name>
<accession>A0A0V1H9V8</accession>
<evidence type="ECO:0000313" key="2">
    <source>
        <dbReference type="Proteomes" id="UP000055024"/>
    </source>
</evidence>
<dbReference type="OrthoDB" id="5935290at2759"/>
<comment type="caution">
    <text evidence="1">The sequence shown here is derived from an EMBL/GenBank/DDBJ whole genome shotgun (WGS) entry which is preliminary data.</text>
</comment>
<proteinExistence type="predicted"/>
<gene>
    <name evidence="1" type="ORF">T11_5217</name>
</gene>
<reference evidence="1 2" key="1">
    <citation type="submission" date="2015-01" db="EMBL/GenBank/DDBJ databases">
        <title>Evolution of Trichinella species and genotypes.</title>
        <authorList>
            <person name="Korhonen P.K."/>
            <person name="Edoardo P."/>
            <person name="Giuseppe L.R."/>
            <person name="Gasser R.B."/>
        </authorList>
    </citation>
    <scope>NUCLEOTIDE SEQUENCE [LARGE SCALE GENOMIC DNA]</scope>
    <source>
        <strain evidence="1">ISS1029</strain>
    </source>
</reference>
<protein>
    <submittedName>
        <fullName evidence="1">Uncharacterized protein</fullName>
    </submittedName>
</protein>
<sequence length="277" mass="30776">MGWGQRVQIADVKGRAFTCASIPHSTVANSSSSSDVLPSTFLNAVFTDRTKRSQYPPHHGARGVMYFHSILFDVNVRWVSRTNSFKFRPISLNDVDRVGRKIGQEPAKTVGQSGWIPTPNGLLASSYTFLLVRTKGRLRLNPCSQRAKLQPLFLSVDRSSSVRKVWRFPFYNISGVDRTASDLLLHANVECVDLSLTALLVGVDLTTELDTWCGTVGQSVVNVHQLEVFRCHQRTVIPILPGIPRSVRLSTRIFPSGRFLARRAALSSVLPELLCNS</sequence>
<organism evidence="1 2">
    <name type="scientific">Trichinella zimbabwensis</name>
    <dbReference type="NCBI Taxonomy" id="268475"/>
    <lineage>
        <taxon>Eukaryota</taxon>
        <taxon>Metazoa</taxon>
        <taxon>Ecdysozoa</taxon>
        <taxon>Nematoda</taxon>
        <taxon>Enoplea</taxon>
        <taxon>Dorylaimia</taxon>
        <taxon>Trichinellida</taxon>
        <taxon>Trichinellidae</taxon>
        <taxon>Trichinella</taxon>
    </lineage>
</organism>
<keyword evidence="2" id="KW-1185">Reference proteome</keyword>
<evidence type="ECO:0000313" key="1">
    <source>
        <dbReference type="EMBL" id="KRZ07039.1"/>
    </source>
</evidence>
<dbReference type="AlphaFoldDB" id="A0A0V1H9V8"/>